<dbReference type="GO" id="GO:0008270">
    <property type="term" value="F:zinc ion binding"/>
    <property type="evidence" value="ECO:0007669"/>
    <property type="project" value="UniProtKB-KW"/>
</dbReference>
<gene>
    <name evidence="4" type="ORF">ZEAMMB73_Zm00001d042455</name>
</gene>
<dbReference type="PROSITE" id="PS00518">
    <property type="entry name" value="ZF_RING_1"/>
    <property type="match status" value="1"/>
</dbReference>
<dbReference type="PROSITE" id="PS50089">
    <property type="entry name" value="ZF_RING_2"/>
    <property type="match status" value="1"/>
</dbReference>
<organism evidence="4">
    <name type="scientific">Zea mays</name>
    <name type="common">Maize</name>
    <dbReference type="NCBI Taxonomy" id="4577"/>
    <lineage>
        <taxon>Eukaryota</taxon>
        <taxon>Viridiplantae</taxon>
        <taxon>Streptophyta</taxon>
        <taxon>Embryophyta</taxon>
        <taxon>Tracheophyta</taxon>
        <taxon>Spermatophyta</taxon>
        <taxon>Magnoliopsida</taxon>
        <taxon>Liliopsida</taxon>
        <taxon>Poales</taxon>
        <taxon>Poaceae</taxon>
        <taxon>PACMAD clade</taxon>
        <taxon>Panicoideae</taxon>
        <taxon>Andropogonodae</taxon>
        <taxon>Andropogoneae</taxon>
        <taxon>Tripsacinae</taxon>
        <taxon>Zea</taxon>
    </lineage>
</organism>
<dbReference type="InterPro" id="IPR001841">
    <property type="entry name" value="Znf_RING"/>
</dbReference>
<reference evidence="4" key="1">
    <citation type="submission" date="2015-12" db="EMBL/GenBank/DDBJ databases">
        <title>Update maize B73 reference genome by single molecule sequencing technologies.</title>
        <authorList>
            <consortium name="Maize Genome Sequencing Project"/>
            <person name="Ware D."/>
        </authorList>
    </citation>
    <scope>NUCLEOTIDE SEQUENCE [LARGE SCALE GENOMIC DNA]</scope>
    <source>
        <tissue evidence="4">Seedling</tissue>
    </source>
</reference>
<dbReference type="FunCoup" id="A0A1D6N432">
    <property type="interactions" value="512"/>
</dbReference>
<evidence type="ECO:0000256" key="1">
    <source>
        <dbReference type="ARBA" id="ARBA00022723"/>
    </source>
</evidence>
<dbReference type="InParanoid" id="A0A1D6N432"/>
<dbReference type="Gene3D" id="3.30.40.10">
    <property type="entry name" value="Zinc/RING finger domain, C3HC4 (zinc finger)"/>
    <property type="match status" value="1"/>
</dbReference>
<dbReference type="PANTHER" id="PTHR15315:SF22">
    <property type="entry name" value="OS01G0905700 PROTEIN"/>
    <property type="match status" value="1"/>
</dbReference>
<evidence type="ECO:0000256" key="2">
    <source>
        <dbReference type="ARBA" id="ARBA00022771"/>
    </source>
</evidence>
<keyword evidence="2" id="KW-0863">Zinc-finger</keyword>
<sequence>MAAGLCPSGGLSRRLKLISTMPTPCKIPSLFSRAHAIHRAYGGACVQMRLSYSSMAPIFLNLIQWMDCSCSLSYTLPSYLGLLEVLVYKVYVDEDASISTIERRASLKEFYTIIYPFLQQLEDNLMDKDCKDKGWSAAAAAGGGGGRKLVAEDDREDECGICLETCTKMVLPNCNHAMCINCYRDWYTRSQSCPFCRGSLKRVRSRDLWVLTGDDDVIDTVTLEKENVKHFLSFIDSLPLIVPDNMLLVYYDYLV</sequence>
<dbReference type="IntAct" id="A0A1D6N432">
    <property type="interactions" value="17"/>
</dbReference>
<dbReference type="AlphaFoldDB" id="A0A1D6N432"/>
<dbReference type="PANTHER" id="PTHR15315">
    <property type="entry name" value="RING FINGER PROTEIN 41, 151"/>
    <property type="match status" value="1"/>
</dbReference>
<dbReference type="InterPro" id="IPR017907">
    <property type="entry name" value="Znf_RING_CS"/>
</dbReference>
<dbReference type="SMART" id="SM00184">
    <property type="entry name" value="RING"/>
    <property type="match status" value="1"/>
</dbReference>
<name>A0A1D6N432_MAIZE</name>
<dbReference type="STRING" id="4577.A0A1D6N432"/>
<proteinExistence type="predicted"/>
<dbReference type="EMBL" id="CM007649">
    <property type="protein sequence ID" value="ONM35419.1"/>
    <property type="molecule type" value="Genomic_DNA"/>
</dbReference>
<keyword evidence="3" id="KW-0862">Zinc</keyword>
<dbReference type="InterPro" id="IPR013083">
    <property type="entry name" value="Znf_RING/FYVE/PHD"/>
</dbReference>
<accession>A0A1D6N432</accession>
<protein>
    <submittedName>
        <fullName evidence="4">RING/U-box superfamily protein</fullName>
    </submittedName>
</protein>
<dbReference type="SUPFAM" id="SSF57850">
    <property type="entry name" value="RING/U-box"/>
    <property type="match status" value="1"/>
</dbReference>
<dbReference type="Pfam" id="PF13920">
    <property type="entry name" value="zf-C3HC4_3"/>
    <property type="match status" value="1"/>
</dbReference>
<evidence type="ECO:0000256" key="3">
    <source>
        <dbReference type="ARBA" id="ARBA00022833"/>
    </source>
</evidence>
<keyword evidence="1" id="KW-0479">Metal-binding</keyword>
<dbReference type="ExpressionAtlas" id="A0A1D6N432">
    <property type="expression patterns" value="baseline and differential"/>
</dbReference>
<dbReference type="FunFam" id="3.30.40.10:FF:000660">
    <property type="entry name" value="RING/U-box superfamily protein"/>
    <property type="match status" value="1"/>
</dbReference>
<evidence type="ECO:0000313" key="4">
    <source>
        <dbReference type="EMBL" id="ONM35419.1"/>
    </source>
</evidence>